<dbReference type="PANTHER" id="PTHR30292">
    <property type="entry name" value="UNCHARACTERIZED PROTEIN YBGL-RELATED"/>
    <property type="match status" value="1"/>
</dbReference>
<comment type="caution">
    <text evidence="2">The sequence shown here is derived from an EMBL/GenBank/DDBJ whole genome shotgun (WGS) entry which is preliminary data.</text>
</comment>
<comment type="subunit">
    <text evidence="1">Forms a complex composed of PxpA, PxpB and PxpC.</text>
</comment>
<reference evidence="2" key="1">
    <citation type="submission" date="2021-05" db="EMBL/GenBank/DDBJ databases">
        <title>Novel Bacillus species.</title>
        <authorList>
            <person name="Liu G."/>
        </authorList>
    </citation>
    <scope>NUCLEOTIDE SEQUENCE</scope>
    <source>
        <strain evidence="2">FJAT-49825</strain>
    </source>
</reference>
<keyword evidence="3" id="KW-1185">Reference proteome</keyword>
<dbReference type="GO" id="GO:0017168">
    <property type="term" value="F:5-oxoprolinase (ATP-hydrolyzing) activity"/>
    <property type="evidence" value="ECO:0007669"/>
    <property type="project" value="UniProtKB-UniRule"/>
</dbReference>
<evidence type="ECO:0000256" key="1">
    <source>
        <dbReference type="HAMAP-Rule" id="MF_00691"/>
    </source>
</evidence>
<gene>
    <name evidence="1" type="primary">pxpA</name>
    <name evidence="2" type="ORF">KHA99_15420</name>
</gene>
<dbReference type="GO" id="GO:0005975">
    <property type="term" value="P:carbohydrate metabolic process"/>
    <property type="evidence" value="ECO:0007669"/>
    <property type="project" value="InterPro"/>
</dbReference>
<dbReference type="EMBL" id="JAGYPF010000003">
    <property type="protein sequence ID" value="MBS4213846.1"/>
    <property type="molecule type" value="Genomic_DNA"/>
</dbReference>
<keyword evidence="1" id="KW-0378">Hydrolase</keyword>
<comment type="function">
    <text evidence="1">Catalyzes the cleavage of 5-oxoproline to form L-glutamate coupled to the hydrolysis of ATP to ADP and inorganic phosphate.</text>
</comment>
<comment type="similarity">
    <text evidence="1">Belongs to the LamB/PxpA family.</text>
</comment>
<dbReference type="PANTHER" id="PTHR30292:SF0">
    <property type="entry name" value="5-OXOPROLINASE SUBUNIT A"/>
    <property type="match status" value="1"/>
</dbReference>
<dbReference type="InterPro" id="IPR005501">
    <property type="entry name" value="LamB/YcsF/PxpA-like"/>
</dbReference>
<dbReference type="InterPro" id="IPR011330">
    <property type="entry name" value="Glyco_hydro/deAcase_b/a-brl"/>
</dbReference>
<evidence type="ECO:0000313" key="3">
    <source>
        <dbReference type="Proteomes" id="UP000679749"/>
    </source>
</evidence>
<organism evidence="2 3">
    <name type="scientific">Neobacillus rhizophilus</name>
    <dbReference type="NCBI Taxonomy" id="2833579"/>
    <lineage>
        <taxon>Bacteria</taxon>
        <taxon>Bacillati</taxon>
        <taxon>Bacillota</taxon>
        <taxon>Bacilli</taxon>
        <taxon>Bacillales</taxon>
        <taxon>Bacillaceae</taxon>
        <taxon>Neobacillus</taxon>
    </lineage>
</organism>
<name>A0A942U386_9BACI</name>
<proteinExistence type="inferred from homology"/>
<dbReference type="NCBIfam" id="NF003816">
    <property type="entry name" value="PRK05406.1-5"/>
    <property type="match status" value="1"/>
</dbReference>
<dbReference type="Proteomes" id="UP000679749">
    <property type="component" value="Unassembled WGS sequence"/>
</dbReference>
<dbReference type="Pfam" id="PF03746">
    <property type="entry name" value="LamB_YcsF"/>
    <property type="match status" value="1"/>
</dbReference>
<keyword evidence="1" id="KW-0547">Nucleotide-binding</keyword>
<protein>
    <recommendedName>
        <fullName evidence="1">5-oxoprolinase subunit A</fullName>
        <shortName evidence="1">5-OPase subunit A</shortName>
        <ecNumber evidence="1">3.5.2.9</ecNumber>
    </recommendedName>
    <alternativeName>
        <fullName evidence="1">5-oxoprolinase (ATP-hydrolyzing) subunit A</fullName>
    </alternativeName>
</protein>
<dbReference type="CDD" id="cd10787">
    <property type="entry name" value="LamB_YcsF_like"/>
    <property type="match status" value="1"/>
</dbReference>
<accession>A0A942U386</accession>
<dbReference type="AlphaFoldDB" id="A0A942U386"/>
<dbReference type="SUPFAM" id="SSF88713">
    <property type="entry name" value="Glycoside hydrolase/deacetylase"/>
    <property type="match status" value="1"/>
</dbReference>
<evidence type="ECO:0000313" key="2">
    <source>
        <dbReference type="EMBL" id="MBS4213846.1"/>
    </source>
</evidence>
<dbReference type="Gene3D" id="3.20.20.370">
    <property type="entry name" value="Glycoside hydrolase/deacetylase"/>
    <property type="match status" value="1"/>
</dbReference>
<sequence length="255" mass="27708">MMRIDINADVGESFGAYTIGDDQNLFQHITSANIACGFHAGDFNVMNDTVRKAKENGVAIGAHPGYPDLQGFGRRNLQMTPREIYNCLVYQIGALKMFAQVQGLAIQHVKPHGALYNTAAENPAVAKAIAEAVYDTVPDAYLFGLCNSELVKAGKEAGLKTASEAFADRQYTDDGRLCSRLLPNAVLKNHDEILQQVKEIIFHKRVKGISGGWIPLQADTICFHGDGANVVEHTALIRKALEQENVLVQSIGALA</sequence>
<keyword evidence="1" id="KW-0067">ATP-binding</keyword>
<dbReference type="GO" id="GO:0005524">
    <property type="term" value="F:ATP binding"/>
    <property type="evidence" value="ECO:0007669"/>
    <property type="project" value="UniProtKB-UniRule"/>
</dbReference>
<dbReference type="RefSeq" id="WP_213118363.1">
    <property type="nucleotide sequence ID" value="NZ_JAGYPF010000003.1"/>
</dbReference>
<dbReference type="HAMAP" id="MF_00691">
    <property type="entry name" value="PxpA"/>
    <property type="match status" value="1"/>
</dbReference>
<dbReference type="EC" id="3.5.2.9" evidence="1"/>
<dbReference type="NCBIfam" id="NF003814">
    <property type="entry name" value="PRK05406.1-3"/>
    <property type="match status" value="1"/>
</dbReference>
<comment type="catalytic activity">
    <reaction evidence="1">
        <text>5-oxo-L-proline + ATP + 2 H2O = L-glutamate + ADP + phosphate + H(+)</text>
        <dbReference type="Rhea" id="RHEA:10348"/>
        <dbReference type="ChEBI" id="CHEBI:15377"/>
        <dbReference type="ChEBI" id="CHEBI:15378"/>
        <dbReference type="ChEBI" id="CHEBI:29985"/>
        <dbReference type="ChEBI" id="CHEBI:30616"/>
        <dbReference type="ChEBI" id="CHEBI:43474"/>
        <dbReference type="ChEBI" id="CHEBI:58402"/>
        <dbReference type="ChEBI" id="CHEBI:456216"/>
        <dbReference type="EC" id="3.5.2.9"/>
    </reaction>
</comment>